<comment type="caution">
    <text evidence="2">The sequence shown here is derived from an EMBL/GenBank/DDBJ whole genome shotgun (WGS) entry which is preliminary data.</text>
</comment>
<feature type="region of interest" description="Disordered" evidence="1">
    <location>
        <begin position="1"/>
        <end position="21"/>
    </location>
</feature>
<reference evidence="2" key="1">
    <citation type="submission" date="2020-07" db="EMBL/GenBank/DDBJ databases">
        <title>Huge and variable diversity of episymbiotic CPR bacteria and DPANN archaea in groundwater ecosystems.</title>
        <authorList>
            <person name="He C.Y."/>
            <person name="Keren R."/>
            <person name="Whittaker M."/>
            <person name="Farag I.F."/>
            <person name="Doudna J."/>
            <person name="Cate J.H.D."/>
            <person name="Banfield J.F."/>
        </authorList>
    </citation>
    <scope>NUCLEOTIDE SEQUENCE</scope>
    <source>
        <strain evidence="2">NC_groundwater_1818_Pr3_B-0.1um_66_35</strain>
    </source>
</reference>
<evidence type="ECO:0000313" key="2">
    <source>
        <dbReference type="EMBL" id="MBI5132659.1"/>
    </source>
</evidence>
<dbReference type="EMBL" id="JACRJB010000068">
    <property type="protein sequence ID" value="MBI5132659.1"/>
    <property type="molecule type" value="Genomic_DNA"/>
</dbReference>
<dbReference type="Proteomes" id="UP000782519">
    <property type="component" value="Unassembled WGS sequence"/>
</dbReference>
<evidence type="ECO:0000313" key="3">
    <source>
        <dbReference type="Proteomes" id="UP000782519"/>
    </source>
</evidence>
<protein>
    <submittedName>
        <fullName evidence="2">Uncharacterized protein</fullName>
    </submittedName>
</protein>
<accession>A0A933S3X5</accession>
<dbReference type="AlphaFoldDB" id="A0A933S3X5"/>
<name>A0A933S3X5_RHOPL</name>
<proteinExistence type="predicted"/>
<evidence type="ECO:0000256" key="1">
    <source>
        <dbReference type="SAM" id="MobiDB-lite"/>
    </source>
</evidence>
<sequence length="135" mass="14296">MITMCDSCGPESPEDQASEQAARASLRVRHFHLILADIAVAAAAQSLGHSAQLAAAGDYVPGAIRDLWQENAPDDAALRRVNALANAGTASLQQQDAGKLALAAQRYGIPLDATLAEEIAGHFAERRDAVMTYNR</sequence>
<gene>
    <name evidence="2" type="ORF">HZA66_24740</name>
</gene>
<organism evidence="2 3">
    <name type="scientific">Rhodopseudomonas palustris</name>
    <dbReference type="NCBI Taxonomy" id="1076"/>
    <lineage>
        <taxon>Bacteria</taxon>
        <taxon>Pseudomonadati</taxon>
        <taxon>Pseudomonadota</taxon>
        <taxon>Alphaproteobacteria</taxon>
        <taxon>Hyphomicrobiales</taxon>
        <taxon>Nitrobacteraceae</taxon>
        <taxon>Rhodopseudomonas</taxon>
    </lineage>
</organism>